<name>E1RCS7_SEDSS</name>
<dbReference type="InterPro" id="IPR036388">
    <property type="entry name" value="WH-like_DNA-bd_sf"/>
</dbReference>
<dbReference type="HOGENOM" id="CLU_125440_3_0_12"/>
<dbReference type="InterPro" id="IPR036390">
    <property type="entry name" value="WH_DNA-bd_sf"/>
</dbReference>
<dbReference type="eggNOG" id="COG2005">
    <property type="taxonomic scope" value="Bacteria"/>
</dbReference>
<dbReference type="SUPFAM" id="SSF46785">
    <property type="entry name" value="Winged helix' DNA-binding domain"/>
    <property type="match status" value="1"/>
</dbReference>
<gene>
    <name evidence="2" type="ordered locus">Spirs_1024</name>
</gene>
<dbReference type="Gene3D" id="1.10.10.10">
    <property type="entry name" value="Winged helix-like DNA-binding domain superfamily/Winged helix DNA-binding domain"/>
    <property type="match status" value="1"/>
</dbReference>
<evidence type="ECO:0000313" key="3">
    <source>
        <dbReference type="Proteomes" id="UP000002318"/>
    </source>
</evidence>
<dbReference type="InterPro" id="IPR000847">
    <property type="entry name" value="LysR_HTH_N"/>
</dbReference>
<proteinExistence type="predicted"/>
<feature type="domain" description="HTH lysR-type" evidence="1">
    <location>
        <begin position="27"/>
        <end position="84"/>
    </location>
</feature>
<accession>E1RCS7</accession>
<reference evidence="3" key="1">
    <citation type="journal article" date="2010" name="Stand. Genomic Sci.">
        <title>Complete genome sequence of Spirochaeta smaragdinae type strain (SEBR 4228).</title>
        <authorList>
            <person name="Mavromatis K."/>
            <person name="Yasawong M."/>
            <person name="Chertkov O."/>
            <person name="Lapidus A."/>
            <person name="Lucas S."/>
            <person name="Nolan M."/>
            <person name="Del Rio T.G."/>
            <person name="Tice H."/>
            <person name="Cheng J.F."/>
            <person name="Pitluck S."/>
            <person name="Liolios K."/>
            <person name="Ivanova N."/>
            <person name="Tapia R."/>
            <person name="Han C."/>
            <person name="Bruce D."/>
            <person name="Goodwin L."/>
            <person name="Pati A."/>
            <person name="Chen A."/>
            <person name="Palaniappan K."/>
            <person name="Land M."/>
            <person name="Hauser L."/>
            <person name="Chang Y.J."/>
            <person name="Jeffries C.D."/>
            <person name="Detter J.C."/>
            <person name="Rohde M."/>
            <person name="Brambilla E."/>
            <person name="Spring S."/>
            <person name="Goker M."/>
            <person name="Sikorski J."/>
            <person name="Woyke T."/>
            <person name="Bristow J."/>
            <person name="Eisen J.A."/>
            <person name="Markowitz V."/>
            <person name="Hugenholtz P."/>
            <person name="Klenk H.P."/>
            <person name="Kyrpides N.C."/>
        </authorList>
    </citation>
    <scope>NUCLEOTIDE SEQUENCE [LARGE SCALE GENOMIC DNA]</scope>
    <source>
        <strain evidence="3">DSM 11293 / JCM 15392 / SEBR 4228</strain>
    </source>
</reference>
<evidence type="ECO:0000259" key="1">
    <source>
        <dbReference type="Pfam" id="PF00126"/>
    </source>
</evidence>
<dbReference type="PANTHER" id="PTHR30432:SF1">
    <property type="entry name" value="DNA-BINDING TRANSCRIPTIONAL DUAL REGULATOR MODE"/>
    <property type="match status" value="1"/>
</dbReference>
<dbReference type="OrthoDB" id="369992at2"/>
<organism evidence="2 3">
    <name type="scientific">Sediminispirochaeta smaragdinae (strain DSM 11293 / JCM 15392 / SEBR 4228)</name>
    <name type="common">Spirochaeta smaragdinae</name>
    <dbReference type="NCBI Taxonomy" id="573413"/>
    <lineage>
        <taxon>Bacteria</taxon>
        <taxon>Pseudomonadati</taxon>
        <taxon>Spirochaetota</taxon>
        <taxon>Spirochaetia</taxon>
        <taxon>Spirochaetales</taxon>
        <taxon>Spirochaetaceae</taxon>
        <taxon>Sediminispirochaeta</taxon>
    </lineage>
</organism>
<sequence length="118" mass="13671">MDLKLKIYFVDEEGEKFMGAGVLWLLEGIRRHGSIRKAAKEMNLSYAKAHMMMRRLEESLGRQVLSRRKGGEAREGAVLTEYGEGFVETYLTFENEIKHFSKGSFAKFVARMDERFPE</sequence>
<evidence type="ECO:0000313" key="2">
    <source>
        <dbReference type="EMBL" id="ADK80157.1"/>
    </source>
</evidence>
<dbReference type="PANTHER" id="PTHR30432">
    <property type="entry name" value="TRANSCRIPTIONAL REGULATOR MODE"/>
    <property type="match status" value="1"/>
</dbReference>
<dbReference type="Proteomes" id="UP000002318">
    <property type="component" value="Chromosome"/>
</dbReference>
<protein>
    <submittedName>
        <fullName evidence="2">Transcriptional regulator, ModE family</fullName>
    </submittedName>
</protein>
<dbReference type="GO" id="GO:0003700">
    <property type="term" value="F:DNA-binding transcription factor activity"/>
    <property type="evidence" value="ECO:0007669"/>
    <property type="project" value="InterPro"/>
</dbReference>
<dbReference type="RefSeq" id="WP_013253621.1">
    <property type="nucleotide sequence ID" value="NC_014364.1"/>
</dbReference>
<keyword evidence="3" id="KW-1185">Reference proteome</keyword>
<dbReference type="STRING" id="573413.Spirs_1024"/>
<dbReference type="EMBL" id="CP002116">
    <property type="protein sequence ID" value="ADK80157.1"/>
    <property type="molecule type" value="Genomic_DNA"/>
</dbReference>
<dbReference type="KEGG" id="ssm:Spirs_1024"/>
<dbReference type="InterPro" id="IPR051815">
    <property type="entry name" value="Molybdate_resp_trans_reg"/>
</dbReference>
<dbReference type="AlphaFoldDB" id="E1RCS7"/>
<dbReference type="Pfam" id="PF00126">
    <property type="entry name" value="HTH_1"/>
    <property type="match status" value="1"/>
</dbReference>